<proteinExistence type="inferred from homology"/>
<evidence type="ECO:0000256" key="4">
    <source>
        <dbReference type="SAM" id="MobiDB-lite"/>
    </source>
</evidence>
<feature type="region of interest" description="Disordered" evidence="4">
    <location>
        <begin position="220"/>
        <end position="300"/>
    </location>
</feature>
<dbReference type="Pfam" id="PF22675">
    <property type="entry name" value="KH-I_KHDC4-BBP"/>
    <property type="match status" value="1"/>
</dbReference>
<protein>
    <recommendedName>
        <fullName evidence="3">Branchpoint-bridging protein</fullName>
    </recommendedName>
</protein>
<dbReference type="PANTHER" id="PTHR11208">
    <property type="entry name" value="RNA-BINDING PROTEIN RELATED"/>
    <property type="match status" value="1"/>
</dbReference>
<dbReference type="PROSITE" id="PS50084">
    <property type="entry name" value="KH_TYPE_1"/>
    <property type="match status" value="1"/>
</dbReference>
<dbReference type="InterPro" id="IPR004087">
    <property type="entry name" value="KH_dom"/>
</dbReference>
<dbReference type="SUPFAM" id="SSF57756">
    <property type="entry name" value="Retrovirus zinc finger-like domains"/>
    <property type="match status" value="1"/>
</dbReference>
<dbReference type="AlphaFoldDB" id="A0A6B2L5U2"/>
<keyword evidence="3" id="KW-0539">Nucleus</keyword>
<reference evidence="6" key="1">
    <citation type="journal article" date="2020" name="J. Eukaryot. Microbiol.">
        <title>De novo Sequencing, Assembly and Annotation of the Transcriptome for the Free-Living Testate Amoeba Arcella intermedia.</title>
        <authorList>
            <person name="Ribeiro G.M."/>
            <person name="Porfirio-Sousa A.L."/>
            <person name="Maurer-Alcala X.X."/>
            <person name="Katz L.A."/>
            <person name="Lahr D.J.G."/>
        </authorList>
    </citation>
    <scope>NUCLEOTIDE SEQUENCE</scope>
</reference>
<feature type="compositionally biased region" description="Low complexity" evidence="4">
    <location>
        <begin position="239"/>
        <end position="248"/>
    </location>
</feature>
<dbReference type="GO" id="GO:0045131">
    <property type="term" value="F:pre-mRNA branch point binding"/>
    <property type="evidence" value="ECO:0007669"/>
    <property type="project" value="UniProtKB-UniRule"/>
</dbReference>
<dbReference type="SUPFAM" id="SSF54791">
    <property type="entry name" value="Eukaryotic type KH-domain (KH-domain type I)"/>
    <property type="match status" value="1"/>
</dbReference>
<evidence type="ECO:0000256" key="1">
    <source>
        <dbReference type="ARBA" id="ARBA00022884"/>
    </source>
</evidence>
<sequence length="300" mass="33579">MEQERAYLIEKVFKIYPSFKPPYDYRPEQAKKTMKIYIPVKKYPDYNFIGLIIGPRGKTQKQLEKESGARILIRGKGSVKDGRASTQDNDDDLHVLITADTRKQLRRAGRMVKKILVPVEESKNTHKLQQLKELAIINGTWRENNGWQPRTWKSADVYCKHCGELSHPTSDCPLKVKPVDKAVIDQEYNNFIKELGDISEPETSSEVEMSYQQFMASLKPKQAPGSVPPMGGPPGAPGGAIPPWQVPVAYPPPQRAPPSNVAPPPWGVPAPYPPQQYWPGPPGANPYPPAQAPNSSVPWR</sequence>
<dbReference type="GO" id="GO:0005681">
    <property type="term" value="C:spliceosomal complex"/>
    <property type="evidence" value="ECO:0007669"/>
    <property type="project" value="UniProtKB-KW"/>
</dbReference>
<dbReference type="InterPro" id="IPR045071">
    <property type="entry name" value="BBP-like"/>
</dbReference>
<keyword evidence="3" id="KW-0507">mRNA processing</keyword>
<keyword evidence="3" id="KW-0508">mRNA splicing</keyword>
<dbReference type="PANTHER" id="PTHR11208:SF45">
    <property type="entry name" value="SPLICING FACTOR 1"/>
    <property type="match status" value="1"/>
</dbReference>
<keyword evidence="3" id="KW-0862">Zinc</keyword>
<organism evidence="6">
    <name type="scientific">Arcella intermedia</name>
    <dbReference type="NCBI Taxonomy" id="1963864"/>
    <lineage>
        <taxon>Eukaryota</taxon>
        <taxon>Amoebozoa</taxon>
        <taxon>Tubulinea</taxon>
        <taxon>Elardia</taxon>
        <taxon>Arcellinida</taxon>
        <taxon>Sphaerothecina</taxon>
        <taxon>Arcellidae</taxon>
        <taxon>Arcella</taxon>
    </lineage>
</organism>
<feature type="compositionally biased region" description="Pro residues" evidence="4">
    <location>
        <begin position="226"/>
        <end position="236"/>
    </location>
</feature>
<name>A0A6B2L5U2_9EUKA</name>
<dbReference type="Gene3D" id="3.30.1370.10">
    <property type="entry name" value="K Homology domain, type 1"/>
    <property type="match status" value="1"/>
</dbReference>
<feature type="compositionally biased region" description="Pro residues" evidence="4">
    <location>
        <begin position="249"/>
        <end position="291"/>
    </location>
</feature>
<dbReference type="InterPro" id="IPR036612">
    <property type="entry name" value="KH_dom_type_1_sf"/>
</dbReference>
<keyword evidence="3" id="KW-0479">Metal-binding</keyword>
<accession>A0A6B2L5U2</accession>
<keyword evidence="1 2" id="KW-0694">RNA-binding</keyword>
<keyword evidence="3" id="KW-0863">Zinc-finger</keyword>
<dbReference type="InterPro" id="IPR055256">
    <property type="entry name" value="KH_1_KHDC4/BBP-like"/>
</dbReference>
<comment type="subcellular location">
    <subcellularLocation>
        <location evidence="3">Nucleus</location>
    </subcellularLocation>
</comment>
<dbReference type="EMBL" id="GIBP01003356">
    <property type="protein sequence ID" value="NDV32325.1"/>
    <property type="molecule type" value="Transcribed_RNA"/>
</dbReference>
<evidence type="ECO:0000256" key="3">
    <source>
        <dbReference type="RuleBase" id="RU367126"/>
    </source>
</evidence>
<feature type="domain" description="K Homology" evidence="5">
    <location>
        <begin position="30"/>
        <end position="117"/>
    </location>
</feature>
<dbReference type="GO" id="GO:0048024">
    <property type="term" value="P:regulation of mRNA splicing, via spliceosome"/>
    <property type="evidence" value="ECO:0007669"/>
    <property type="project" value="TreeGrafter"/>
</dbReference>
<dbReference type="GO" id="GO:0000398">
    <property type="term" value="P:mRNA splicing, via spliceosome"/>
    <property type="evidence" value="ECO:0007669"/>
    <property type="project" value="UniProtKB-UniRule"/>
</dbReference>
<dbReference type="GO" id="GO:0008270">
    <property type="term" value="F:zinc ion binding"/>
    <property type="evidence" value="ECO:0007669"/>
    <property type="project" value="UniProtKB-UniRule"/>
</dbReference>
<evidence type="ECO:0000313" key="6">
    <source>
        <dbReference type="EMBL" id="NDV32325.1"/>
    </source>
</evidence>
<evidence type="ECO:0000256" key="2">
    <source>
        <dbReference type="PROSITE-ProRule" id="PRU00117"/>
    </source>
</evidence>
<dbReference type="InterPro" id="IPR036875">
    <property type="entry name" value="Znf_CCHC_sf"/>
</dbReference>
<dbReference type="SMART" id="SM00322">
    <property type="entry name" value="KH"/>
    <property type="match status" value="1"/>
</dbReference>
<comment type="similarity">
    <text evidence="3">Belongs to the BBP/SF1 family.</text>
</comment>
<evidence type="ECO:0000259" key="5">
    <source>
        <dbReference type="SMART" id="SM00322"/>
    </source>
</evidence>
<dbReference type="GO" id="GO:0003729">
    <property type="term" value="F:mRNA binding"/>
    <property type="evidence" value="ECO:0007669"/>
    <property type="project" value="TreeGrafter"/>
</dbReference>
<dbReference type="CDD" id="cd02395">
    <property type="entry name" value="KH-I_BBP"/>
    <property type="match status" value="1"/>
</dbReference>
<comment type="function">
    <text evidence="3">Necessary for the splicing of pre-mRNA. Has a role in the recognition of the branch site (5'-UACUAAC-3'), the pyrimidine tract and the 3'-splice site at the 3'-end of introns.</text>
</comment>
<keyword evidence="3" id="KW-0747">Spliceosome</keyword>